<dbReference type="RefSeq" id="WP_101353816.1">
    <property type="nucleotide sequence ID" value="NZ_PIQO01000005.1"/>
</dbReference>
<evidence type="ECO:0000313" key="1">
    <source>
        <dbReference type="EMBL" id="PKR85260.1"/>
    </source>
</evidence>
<dbReference type="OrthoDB" id="2454549at2"/>
<organism evidence="1 2">
    <name type="scientific">Heyndrickxia camelliae</name>
    <dbReference type="NCBI Taxonomy" id="1707093"/>
    <lineage>
        <taxon>Bacteria</taxon>
        <taxon>Bacillati</taxon>
        <taxon>Bacillota</taxon>
        <taxon>Bacilli</taxon>
        <taxon>Bacillales</taxon>
        <taxon>Bacillaceae</taxon>
        <taxon>Heyndrickxia</taxon>
    </lineage>
</organism>
<protein>
    <recommendedName>
        <fullName evidence="3">Protein kinase</fullName>
    </recommendedName>
</protein>
<sequence length="213" mass="25192">MEVLEGNAWISMNKLTLLDIMENWDTLCTKENFIGLGSTRKVYCLGKYVVKKHLNRIGYLQSLRELEIYTSMKQTKYAHIFSPVFYVNKEICIQQYYQEVPMYDNQTFDIQEKKGLWEFPSYYEECIEILDKEWDVFDIRDSSNYGMNERRVLVLIDYGMSKTLYEKEWVPAAEKGDIPQIEVHICGTCGIKKEIRMYGKNDLDIRCITCGKE</sequence>
<comment type="caution">
    <text evidence="1">The sequence shown here is derived from an EMBL/GenBank/DDBJ whole genome shotgun (WGS) entry which is preliminary data.</text>
</comment>
<dbReference type="Proteomes" id="UP000233440">
    <property type="component" value="Unassembled WGS sequence"/>
</dbReference>
<accession>A0A2N3LKW2</accession>
<reference evidence="1 2" key="1">
    <citation type="submission" date="2017-11" db="EMBL/GenBank/DDBJ databases">
        <title>Bacillus camelliae sp. nov., isolated from pu'er tea.</title>
        <authorList>
            <person name="Niu L."/>
        </authorList>
    </citation>
    <scope>NUCLEOTIDE SEQUENCE [LARGE SCALE GENOMIC DNA]</scope>
    <source>
        <strain evidence="1 2">7578-1</strain>
    </source>
</reference>
<keyword evidence="2" id="KW-1185">Reference proteome</keyword>
<proteinExistence type="predicted"/>
<evidence type="ECO:0008006" key="3">
    <source>
        <dbReference type="Google" id="ProtNLM"/>
    </source>
</evidence>
<name>A0A2N3LKW2_9BACI</name>
<dbReference type="AlphaFoldDB" id="A0A2N3LKW2"/>
<gene>
    <name evidence="1" type="ORF">CWO92_08670</name>
</gene>
<dbReference type="EMBL" id="PIQO01000005">
    <property type="protein sequence ID" value="PKR85260.1"/>
    <property type="molecule type" value="Genomic_DNA"/>
</dbReference>
<evidence type="ECO:0000313" key="2">
    <source>
        <dbReference type="Proteomes" id="UP000233440"/>
    </source>
</evidence>